<evidence type="ECO:0000256" key="1">
    <source>
        <dbReference type="SAM" id="Phobius"/>
    </source>
</evidence>
<reference evidence="2 3" key="1">
    <citation type="journal article" date="2014" name="PLoS Genet.">
        <title>Phylogenetically driven sequencing of extremely halophilic archaea reveals strategies for static and dynamic osmo-response.</title>
        <authorList>
            <person name="Becker E.A."/>
            <person name="Seitzer P.M."/>
            <person name="Tritt A."/>
            <person name="Larsen D."/>
            <person name="Krusor M."/>
            <person name="Yao A.I."/>
            <person name="Wu D."/>
            <person name="Madern D."/>
            <person name="Eisen J.A."/>
            <person name="Darling A.E."/>
            <person name="Facciotti M.T."/>
        </authorList>
    </citation>
    <scope>NUCLEOTIDE SEQUENCE [LARGE SCALE GENOMIC DNA]</scope>
    <source>
        <strain evidence="2 3">DSM 5350</strain>
    </source>
</reference>
<dbReference type="EMBL" id="AOMD01000021">
    <property type="protein sequence ID" value="EMA44772.1"/>
    <property type="molecule type" value="Genomic_DNA"/>
</dbReference>
<dbReference type="AlphaFoldDB" id="M0MGB2"/>
<keyword evidence="1" id="KW-1133">Transmembrane helix</keyword>
<protein>
    <recommendedName>
        <fullName evidence="4">Cobalamin transport operon protein</fullName>
    </recommendedName>
</protein>
<accession>M0MGB2</accession>
<feature type="transmembrane region" description="Helical" evidence="1">
    <location>
        <begin position="76"/>
        <end position="95"/>
    </location>
</feature>
<keyword evidence="1" id="KW-0472">Membrane</keyword>
<dbReference type="Proteomes" id="UP000011669">
    <property type="component" value="Unassembled WGS sequence"/>
</dbReference>
<organism evidence="2 3">
    <name type="scientific">Halococcus saccharolyticus DSM 5350</name>
    <dbReference type="NCBI Taxonomy" id="1227455"/>
    <lineage>
        <taxon>Archaea</taxon>
        <taxon>Methanobacteriati</taxon>
        <taxon>Methanobacteriota</taxon>
        <taxon>Stenosarchaea group</taxon>
        <taxon>Halobacteria</taxon>
        <taxon>Halobacteriales</taxon>
        <taxon>Halococcaceae</taxon>
        <taxon>Halococcus</taxon>
    </lineage>
</organism>
<evidence type="ECO:0000313" key="2">
    <source>
        <dbReference type="EMBL" id="EMA44772.1"/>
    </source>
</evidence>
<sequence>MMQRWKQYGGLAGLLAVCLAAGLYGFTSTGGALPYAKRFATALQQGAREGSGPLVDLGRGIIIAGPIRKGGLVMEYVALVVLLAGVGIGLYVYAARYRDESGGERDRDSERDAV</sequence>
<evidence type="ECO:0008006" key="4">
    <source>
        <dbReference type="Google" id="ProtNLM"/>
    </source>
</evidence>
<proteinExistence type="predicted"/>
<gene>
    <name evidence="2" type="ORF">C449_08944</name>
</gene>
<dbReference type="STRING" id="1227455.C449_08944"/>
<keyword evidence="1" id="KW-0812">Transmembrane</keyword>
<dbReference type="InParanoid" id="M0MGB2"/>
<name>M0MGB2_9EURY</name>
<comment type="caution">
    <text evidence="2">The sequence shown here is derived from an EMBL/GenBank/DDBJ whole genome shotgun (WGS) entry which is preliminary data.</text>
</comment>
<keyword evidence="3" id="KW-1185">Reference proteome</keyword>
<dbReference type="PATRIC" id="fig|1227455.4.peg.1832"/>
<evidence type="ECO:0000313" key="3">
    <source>
        <dbReference type="Proteomes" id="UP000011669"/>
    </source>
</evidence>